<dbReference type="EMBL" id="JAVFWL010000001">
    <property type="protein sequence ID" value="KAK6731226.1"/>
    <property type="molecule type" value="Genomic_DNA"/>
</dbReference>
<sequence length="132" mass="14197">MKKVHSSDVVEVKSFKCCDIDTVGPKRHEARCICVSARNSAVKAAVETKLGPSQAKAIGGASKGFTTLLAAPLHRSSSIEAAYAIAYVLHVVLIHWNMQFRMVGGQFPPVASAVILETLTDCTRMIGQKRGE</sequence>
<evidence type="ECO:0000313" key="1">
    <source>
        <dbReference type="EMBL" id="KAK6731226.1"/>
    </source>
</evidence>
<keyword evidence="2" id="KW-1185">Reference proteome</keyword>
<gene>
    <name evidence="1" type="primary">Necator_chrI.g3723</name>
    <name evidence="1" type="ORF">RB195_007594</name>
</gene>
<protein>
    <submittedName>
        <fullName evidence="1">Uncharacterized protein</fullName>
    </submittedName>
</protein>
<comment type="caution">
    <text evidence="1">The sequence shown here is derived from an EMBL/GenBank/DDBJ whole genome shotgun (WGS) entry which is preliminary data.</text>
</comment>
<dbReference type="Proteomes" id="UP001303046">
    <property type="component" value="Unassembled WGS sequence"/>
</dbReference>
<accession>A0ABR1BY00</accession>
<reference evidence="1 2" key="1">
    <citation type="submission" date="2023-08" db="EMBL/GenBank/DDBJ databases">
        <title>A Necator americanus chromosomal reference genome.</title>
        <authorList>
            <person name="Ilik V."/>
            <person name="Petrzelkova K.J."/>
            <person name="Pardy F."/>
            <person name="Fuh T."/>
            <person name="Niatou-Singa F.S."/>
            <person name="Gouil Q."/>
            <person name="Baker L."/>
            <person name="Ritchie M.E."/>
            <person name="Jex A.R."/>
            <person name="Gazzola D."/>
            <person name="Li H."/>
            <person name="Toshio Fujiwara R."/>
            <person name="Zhan B."/>
            <person name="Aroian R.V."/>
            <person name="Pafco B."/>
            <person name="Schwarz E.M."/>
        </authorList>
    </citation>
    <scope>NUCLEOTIDE SEQUENCE [LARGE SCALE GENOMIC DNA]</scope>
    <source>
        <strain evidence="1 2">Aroian</strain>
        <tissue evidence="1">Whole animal</tissue>
    </source>
</reference>
<name>A0ABR1BY00_NECAM</name>
<proteinExistence type="predicted"/>
<evidence type="ECO:0000313" key="2">
    <source>
        <dbReference type="Proteomes" id="UP001303046"/>
    </source>
</evidence>
<organism evidence="1 2">
    <name type="scientific">Necator americanus</name>
    <name type="common">Human hookworm</name>
    <dbReference type="NCBI Taxonomy" id="51031"/>
    <lineage>
        <taxon>Eukaryota</taxon>
        <taxon>Metazoa</taxon>
        <taxon>Ecdysozoa</taxon>
        <taxon>Nematoda</taxon>
        <taxon>Chromadorea</taxon>
        <taxon>Rhabditida</taxon>
        <taxon>Rhabditina</taxon>
        <taxon>Rhabditomorpha</taxon>
        <taxon>Strongyloidea</taxon>
        <taxon>Ancylostomatidae</taxon>
        <taxon>Bunostominae</taxon>
        <taxon>Necator</taxon>
    </lineage>
</organism>